<comment type="caution">
    <text evidence="8">The sequence shown here is derived from an EMBL/GenBank/DDBJ whole genome shotgun (WGS) entry which is preliminary data.</text>
</comment>
<dbReference type="GO" id="GO:0051537">
    <property type="term" value="F:2 iron, 2 sulfur cluster binding"/>
    <property type="evidence" value="ECO:0007669"/>
    <property type="project" value="UniProtKB-KW"/>
</dbReference>
<dbReference type="Proteomes" id="UP000245533">
    <property type="component" value="Unassembled WGS sequence"/>
</dbReference>
<keyword evidence="5" id="KW-0408">Iron</keyword>
<dbReference type="PRINTS" id="PR00090">
    <property type="entry name" value="RNGDIOXGNASE"/>
</dbReference>
<accession>A0A316TVC9</accession>
<evidence type="ECO:0000256" key="2">
    <source>
        <dbReference type="ARBA" id="ARBA00022714"/>
    </source>
</evidence>
<reference evidence="8 9" key="1">
    <citation type="submission" date="2018-05" db="EMBL/GenBank/DDBJ databases">
        <title>Rhodohalobacter halophilus gen. nov., sp. nov., a moderately halophilic member of the family Balneolaceae.</title>
        <authorList>
            <person name="Liu Z.-W."/>
        </authorList>
    </citation>
    <scope>NUCLEOTIDE SEQUENCE [LARGE SCALE GENOMIC DNA]</scope>
    <source>
        <strain evidence="8 9">8A47</strain>
    </source>
</reference>
<keyword evidence="3" id="KW-0479">Metal-binding</keyword>
<dbReference type="SUPFAM" id="SSF55961">
    <property type="entry name" value="Bet v1-like"/>
    <property type="match status" value="1"/>
</dbReference>
<name>A0A316TVC9_9BACT</name>
<dbReference type="InterPro" id="IPR017941">
    <property type="entry name" value="Rieske_2Fe-2S"/>
</dbReference>
<keyword evidence="6" id="KW-0411">Iron-sulfur</keyword>
<organism evidence="8 9">
    <name type="scientific">Rhodohalobacter mucosus</name>
    <dbReference type="NCBI Taxonomy" id="2079485"/>
    <lineage>
        <taxon>Bacteria</taxon>
        <taxon>Pseudomonadati</taxon>
        <taxon>Balneolota</taxon>
        <taxon>Balneolia</taxon>
        <taxon>Balneolales</taxon>
        <taxon>Balneolaceae</taxon>
        <taxon>Rhodohalobacter</taxon>
    </lineage>
</organism>
<comment type="cofactor">
    <cofactor evidence="1">
        <name>Fe cation</name>
        <dbReference type="ChEBI" id="CHEBI:24875"/>
    </cofactor>
</comment>
<dbReference type="Gene3D" id="2.102.10.10">
    <property type="entry name" value="Rieske [2Fe-2S] iron-sulphur domain"/>
    <property type="match status" value="1"/>
</dbReference>
<evidence type="ECO:0000256" key="6">
    <source>
        <dbReference type="ARBA" id="ARBA00023014"/>
    </source>
</evidence>
<dbReference type="InterPro" id="IPR036922">
    <property type="entry name" value="Rieske_2Fe-2S_sf"/>
</dbReference>
<dbReference type="AlphaFoldDB" id="A0A316TVC9"/>
<keyword evidence="9" id="KW-1185">Reference proteome</keyword>
<evidence type="ECO:0000256" key="4">
    <source>
        <dbReference type="ARBA" id="ARBA00023002"/>
    </source>
</evidence>
<gene>
    <name evidence="8" type="ORF">DDZ15_05465</name>
</gene>
<evidence type="ECO:0000313" key="8">
    <source>
        <dbReference type="EMBL" id="PWN07249.1"/>
    </source>
</evidence>
<evidence type="ECO:0000256" key="1">
    <source>
        <dbReference type="ARBA" id="ARBA00001962"/>
    </source>
</evidence>
<dbReference type="SUPFAM" id="SSF50022">
    <property type="entry name" value="ISP domain"/>
    <property type="match status" value="1"/>
</dbReference>
<dbReference type="Pfam" id="PF00848">
    <property type="entry name" value="Ring_hydroxyl_A"/>
    <property type="match status" value="1"/>
</dbReference>
<keyword evidence="4" id="KW-0560">Oxidoreductase</keyword>
<dbReference type="InterPro" id="IPR015879">
    <property type="entry name" value="Ring_hydroxy_dOase_asu_C_dom"/>
</dbReference>
<dbReference type="Pfam" id="PF00355">
    <property type="entry name" value="Rieske"/>
    <property type="match status" value="1"/>
</dbReference>
<dbReference type="CDD" id="cd03469">
    <property type="entry name" value="Rieske_RO_Alpha_N"/>
    <property type="match status" value="1"/>
</dbReference>
<dbReference type="PANTHER" id="PTHR43756:SF5">
    <property type="entry name" value="CHOLINE MONOOXYGENASE, CHLOROPLASTIC"/>
    <property type="match status" value="1"/>
</dbReference>
<dbReference type="GO" id="GO:0005506">
    <property type="term" value="F:iron ion binding"/>
    <property type="evidence" value="ECO:0007669"/>
    <property type="project" value="InterPro"/>
</dbReference>
<evidence type="ECO:0000313" key="9">
    <source>
        <dbReference type="Proteomes" id="UP000245533"/>
    </source>
</evidence>
<feature type="domain" description="Rieske" evidence="7">
    <location>
        <begin position="46"/>
        <end position="153"/>
    </location>
</feature>
<evidence type="ECO:0000256" key="3">
    <source>
        <dbReference type="ARBA" id="ARBA00022723"/>
    </source>
</evidence>
<dbReference type="PANTHER" id="PTHR43756">
    <property type="entry name" value="CHOLINE MONOOXYGENASE, CHLOROPLASTIC"/>
    <property type="match status" value="1"/>
</dbReference>
<protein>
    <submittedName>
        <fullName evidence="8">(2Fe-2S)-binding protein</fullName>
    </submittedName>
</protein>
<dbReference type="InterPro" id="IPR001663">
    <property type="entry name" value="Rng_hydr_dOase-A"/>
</dbReference>
<sequence>MTLPPFIHPDDLKQPSVEQAHTIPSEWYTHPGMDAVESEAIFDMEWHLAGHISQLPEPGDSLCIQAGKNPVNIIRDEGKMVRAYFNVCKHRGGPLTVKKGTTTVLQCGYHGWTYLADGSLRGIPHWKHVELFDKKDFGLQPVECEVWNGLIFIHTGKKSSPLRDVFKGIDDRIHPLSFEKYQFCKKTSDPIGCNWKVYADNYLEGYHIPIVHPELAGLLDYNSYVTELHDHYSLQYSPFKNNKADNLYGADNGEAFYYFIYPNIMLNILPGRLQTNVIRPVDEKNCIVDFYYYYLNPENPDVARMIEEDIAYSETIQQEDIEICEAVQRGLRSSAYDKGRFSVEREAGVYHFQSLLKQSFRRYFSE</sequence>
<keyword evidence="2" id="KW-0001">2Fe-2S</keyword>
<proteinExistence type="predicted"/>
<dbReference type="Gene3D" id="3.90.380.10">
    <property type="entry name" value="Naphthalene 1,2-dioxygenase Alpha Subunit, Chain A, domain 1"/>
    <property type="match status" value="2"/>
</dbReference>
<dbReference type="RefSeq" id="WP_109645930.1">
    <property type="nucleotide sequence ID" value="NZ_QGGB01000004.1"/>
</dbReference>
<dbReference type="EMBL" id="QGGB01000004">
    <property type="protein sequence ID" value="PWN07249.1"/>
    <property type="molecule type" value="Genomic_DNA"/>
</dbReference>
<dbReference type="OrthoDB" id="9800776at2"/>
<evidence type="ECO:0000259" key="7">
    <source>
        <dbReference type="PROSITE" id="PS51296"/>
    </source>
</evidence>
<dbReference type="GO" id="GO:0016491">
    <property type="term" value="F:oxidoreductase activity"/>
    <property type="evidence" value="ECO:0007669"/>
    <property type="project" value="UniProtKB-KW"/>
</dbReference>
<evidence type="ECO:0000256" key="5">
    <source>
        <dbReference type="ARBA" id="ARBA00023004"/>
    </source>
</evidence>
<dbReference type="PROSITE" id="PS51296">
    <property type="entry name" value="RIESKE"/>
    <property type="match status" value="1"/>
</dbReference>